<feature type="transmembrane region" description="Helical" evidence="8">
    <location>
        <begin position="85"/>
        <end position="104"/>
    </location>
</feature>
<dbReference type="EnsemblMetazoa" id="LLOJ010794-RA">
    <property type="protein sequence ID" value="LLOJ010794-PA"/>
    <property type="gene ID" value="LLOJ010794"/>
</dbReference>
<dbReference type="GO" id="GO:0030425">
    <property type="term" value="C:dendrite"/>
    <property type="evidence" value="ECO:0007669"/>
    <property type="project" value="TreeGrafter"/>
</dbReference>
<dbReference type="GO" id="GO:0008049">
    <property type="term" value="P:male courtship behavior"/>
    <property type="evidence" value="ECO:0007669"/>
    <property type="project" value="TreeGrafter"/>
</dbReference>
<protein>
    <recommendedName>
        <fullName evidence="8">Gustatory receptor</fullName>
    </recommendedName>
</protein>
<evidence type="ECO:0000313" key="10">
    <source>
        <dbReference type="Proteomes" id="UP000092461"/>
    </source>
</evidence>
<evidence type="ECO:0000256" key="8">
    <source>
        <dbReference type="RuleBase" id="RU363108"/>
    </source>
</evidence>
<accession>A0A240SXZ8</accession>
<reference evidence="9" key="1">
    <citation type="submission" date="2020-05" db="UniProtKB">
        <authorList>
            <consortium name="EnsemblMetazoa"/>
        </authorList>
    </citation>
    <scope>IDENTIFICATION</scope>
    <source>
        <strain evidence="9">Jacobina</strain>
    </source>
</reference>
<dbReference type="EMBL" id="AJWK01011888">
    <property type="status" value="NOT_ANNOTATED_CDS"/>
    <property type="molecule type" value="Genomic_DNA"/>
</dbReference>
<dbReference type="GO" id="GO:0005886">
    <property type="term" value="C:plasma membrane"/>
    <property type="evidence" value="ECO:0007669"/>
    <property type="project" value="UniProtKB-SubCell"/>
</dbReference>
<dbReference type="VEuPathDB" id="VectorBase:LLONM1_003365"/>
<comment type="function">
    <text evidence="8">Gustatory receptor which mediates acceptance or avoidance behavior, depending on its substrates.</text>
</comment>
<evidence type="ECO:0000256" key="5">
    <source>
        <dbReference type="ARBA" id="ARBA00023136"/>
    </source>
</evidence>
<dbReference type="Pfam" id="PF08395">
    <property type="entry name" value="7tm_7"/>
    <property type="match status" value="1"/>
</dbReference>
<dbReference type="GO" id="GO:0043025">
    <property type="term" value="C:neuronal cell body"/>
    <property type="evidence" value="ECO:0007669"/>
    <property type="project" value="TreeGrafter"/>
</dbReference>
<dbReference type="Proteomes" id="UP000092461">
    <property type="component" value="Unassembled WGS sequence"/>
</dbReference>
<dbReference type="GO" id="GO:0030424">
    <property type="term" value="C:axon"/>
    <property type="evidence" value="ECO:0007669"/>
    <property type="project" value="TreeGrafter"/>
</dbReference>
<dbReference type="GO" id="GO:0050909">
    <property type="term" value="P:sensory perception of taste"/>
    <property type="evidence" value="ECO:0007669"/>
    <property type="project" value="InterPro"/>
</dbReference>
<dbReference type="AlphaFoldDB" id="A0A240SXZ8"/>
<proteinExistence type="inferred from homology"/>
<keyword evidence="6 8" id="KW-0675">Receptor</keyword>
<dbReference type="PANTHER" id="PTHR21143:SF104">
    <property type="entry name" value="GUSTATORY RECEPTOR 8A-RELATED"/>
    <property type="match status" value="1"/>
</dbReference>
<keyword evidence="10" id="KW-1185">Reference proteome</keyword>
<keyword evidence="2 8" id="KW-1003">Cell membrane</keyword>
<organism evidence="9 10">
    <name type="scientific">Lutzomyia longipalpis</name>
    <name type="common">Sand fly</name>
    <dbReference type="NCBI Taxonomy" id="7200"/>
    <lineage>
        <taxon>Eukaryota</taxon>
        <taxon>Metazoa</taxon>
        <taxon>Ecdysozoa</taxon>
        <taxon>Arthropoda</taxon>
        <taxon>Hexapoda</taxon>
        <taxon>Insecta</taxon>
        <taxon>Pterygota</taxon>
        <taxon>Neoptera</taxon>
        <taxon>Endopterygota</taxon>
        <taxon>Diptera</taxon>
        <taxon>Nematocera</taxon>
        <taxon>Psychodoidea</taxon>
        <taxon>Psychodidae</taxon>
        <taxon>Lutzomyia</taxon>
        <taxon>Lutzomyia</taxon>
    </lineage>
</organism>
<evidence type="ECO:0000256" key="7">
    <source>
        <dbReference type="ARBA" id="ARBA00023224"/>
    </source>
</evidence>
<keyword evidence="7 8" id="KW-0807">Transducer</keyword>
<keyword evidence="4 8" id="KW-1133">Transmembrane helix</keyword>
<dbReference type="VEuPathDB" id="VectorBase:LLOJ010794"/>
<evidence type="ECO:0000256" key="6">
    <source>
        <dbReference type="ARBA" id="ARBA00023170"/>
    </source>
</evidence>
<feature type="transmembrane region" description="Helical" evidence="8">
    <location>
        <begin position="47"/>
        <end position="65"/>
    </location>
</feature>
<evidence type="ECO:0000256" key="1">
    <source>
        <dbReference type="ARBA" id="ARBA00004651"/>
    </source>
</evidence>
<comment type="subcellular location">
    <subcellularLocation>
        <location evidence="1 8">Cell membrane</location>
        <topology evidence="1 8">Multi-pass membrane protein</topology>
    </subcellularLocation>
</comment>
<feature type="transmembrane region" description="Helical" evidence="8">
    <location>
        <begin position="360"/>
        <end position="382"/>
    </location>
</feature>
<sequence>MAPEGVSFNLAPMVRFVHRSYRLIGLCPYKLPPDINSNHFGVTMPTAIYSIVLATFSMAALTFHAIRDAQEILSRANLVNVSTKFMLAGGVGFHLFYILFTIYVRKSMWNFLREINNIDDKLRLLGVQFNYSRQYWFTQLFTGLWISFAGLLLLIHSYNNLHAFGSISTFFERIFSHFVAVGNYGAFMSEFFFCLLLIYTRFVCLNTAFRTQLLQHDAPKNVDMIVTHFRIVHDAITDAVGKRIIHISLFQAMTCISVTIILAVLSISALYKSLAFREDDTATTIAPHAWTVFFTILALVNVILASFLTSEGRSTSILVHKAMNRDILAGNIRHLRLFSQQLRVRAPLVTCWLYNYDWELIYTMCGTISMYTLIFIQFDILAAEKQRTKYVP</sequence>
<keyword evidence="5 8" id="KW-0472">Membrane</keyword>
<feature type="transmembrane region" description="Helical" evidence="8">
    <location>
        <begin position="135"/>
        <end position="155"/>
    </location>
</feature>
<evidence type="ECO:0000256" key="4">
    <source>
        <dbReference type="ARBA" id="ARBA00022989"/>
    </source>
</evidence>
<feature type="transmembrane region" description="Helical" evidence="8">
    <location>
        <begin position="244"/>
        <end position="267"/>
    </location>
</feature>
<feature type="transmembrane region" description="Helical" evidence="8">
    <location>
        <begin position="288"/>
        <end position="308"/>
    </location>
</feature>
<dbReference type="PANTHER" id="PTHR21143">
    <property type="entry name" value="INVERTEBRATE GUSTATORY RECEPTOR"/>
    <property type="match status" value="1"/>
</dbReference>
<evidence type="ECO:0000313" key="9">
    <source>
        <dbReference type="EnsemblMetazoa" id="LLOJ010794-PA"/>
    </source>
</evidence>
<dbReference type="GO" id="GO:0007165">
    <property type="term" value="P:signal transduction"/>
    <property type="evidence" value="ECO:0007669"/>
    <property type="project" value="UniProtKB-KW"/>
</dbReference>
<keyword evidence="3 8" id="KW-0812">Transmembrane</keyword>
<comment type="similarity">
    <text evidence="8">Belongs to the insect chemoreceptor superfamily. Gustatory receptor (GR) family.</text>
</comment>
<feature type="transmembrane region" description="Helical" evidence="8">
    <location>
        <begin position="175"/>
        <end position="199"/>
    </location>
</feature>
<dbReference type="InterPro" id="IPR013604">
    <property type="entry name" value="7TM_chemorcpt"/>
</dbReference>
<evidence type="ECO:0000256" key="3">
    <source>
        <dbReference type="ARBA" id="ARBA00022692"/>
    </source>
</evidence>
<name>A0A240SXZ8_LUTLO</name>
<dbReference type="GO" id="GO:0007635">
    <property type="term" value="P:chemosensory behavior"/>
    <property type="evidence" value="ECO:0007669"/>
    <property type="project" value="TreeGrafter"/>
</dbReference>
<evidence type="ECO:0000256" key="2">
    <source>
        <dbReference type="ARBA" id="ARBA00022475"/>
    </source>
</evidence>